<dbReference type="Proteomes" id="UP000245839">
    <property type="component" value="Unassembled WGS sequence"/>
</dbReference>
<dbReference type="InterPro" id="IPR002197">
    <property type="entry name" value="HTH_Fis"/>
</dbReference>
<evidence type="ECO:0000259" key="1">
    <source>
        <dbReference type="SMART" id="SM00091"/>
    </source>
</evidence>
<organism evidence="3 5">
    <name type="scientific">Jannaschia seohaensis</name>
    <dbReference type="NCBI Taxonomy" id="475081"/>
    <lineage>
        <taxon>Bacteria</taxon>
        <taxon>Pseudomonadati</taxon>
        <taxon>Pseudomonadota</taxon>
        <taxon>Alphaproteobacteria</taxon>
        <taxon>Rhodobacterales</taxon>
        <taxon>Roseobacteraceae</taxon>
        <taxon>Jannaschia</taxon>
    </lineage>
</organism>
<dbReference type="Gene3D" id="1.10.10.60">
    <property type="entry name" value="Homeodomain-like"/>
    <property type="match status" value="1"/>
</dbReference>
<dbReference type="InterPro" id="IPR000014">
    <property type="entry name" value="PAS"/>
</dbReference>
<dbReference type="Gene3D" id="3.30.450.20">
    <property type="entry name" value="PAS domain"/>
    <property type="match status" value="3"/>
</dbReference>
<proteinExistence type="predicted"/>
<dbReference type="EMBL" id="QGDJ01000001">
    <property type="protein sequence ID" value="PWJ21711.1"/>
    <property type="molecule type" value="Genomic_DNA"/>
</dbReference>
<dbReference type="SMART" id="SM00091">
    <property type="entry name" value="PAS"/>
    <property type="match status" value="3"/>
</dbReference>
<dbReference type="CDD" id="cd00130">
    <property type="entry name" value="PAS"/>
    <property type="match status" value="1"/>
</dbReference>
<evidence type="ECO:0000313" key="4">
    <source>
        <dbReference type="Proteomes" id="UP000245839"/>
    </source>
</evidence>
<dbReference type="GO" id="GO:0006355">
    <property type="term" value="P:regulation of DNA-templated transcription"/>
    <property type="evidence" value="ECO:0007669"/>
    <property type="project" value="InterPro"/>
</dbReference>
<dbReference type="OrthoDB" id="5499170at2"/>
<dbReference type="PRINTS" id="PR01590">
    <property type="entry name" value="HTHFIS"/>
</dbReference>
<feature type="domain" description="PAS" evidence="1">
    <location>
        <begin position="271"/>
        <end position="337"/>
    </location>
</feature>
<dbReference type="SUPFAM" id="SSF46689">
    <property type="entry name" value="Homeodomain-like"/>
    <property type="match status" value="1"/>
</dbReference>
<dbReference type="EMBL" id="UETC01000001">
    <property type="protein sequence ID" value="SSA37989.1"/>
    <property type="molecule type" value="Genomic_DNA"/>
</dbReference>
<dbReference type="RefSeq" id="WP_109562357.1">
    <property type="nucleotide sequence ID" value="NZ_QGDJ01000001.1"/>
</dbReference>
<dbReference type="InterPro" id="IPR035965">
    <property type="entry name" value="PAS-like_dom_sf"/>
</dbReference>
<dbReference type="Pfam" id="PF13188">
    <property type="entry name" value="PAS_8"/>
    <property type="match status" value="1"/>
</dbReference>
<feature type="domain" description="PAS" evidence="1">
    <location>
        <begin position="20"/>
        <end position="86"/>
    </location>
</feature>
<name>A0A2Y9A5X6_9RHOB</name>
<keyword evidence="4" id="KW-1185">Reference proteome</keyword>
<dbReference type="AlphaFoldDB" id="A0A2Y9A5X6"/>
<dbReference type="NCBIfam" id="TIGR02040">
    <property type="entry name" value="PpsR-CrtJ"/>
    <property type="match status" value="1"/>
</dbReference>
<evidence type="ECO:0000313" key="5">
    <source>
        <dbReference type="Proteomes" id="UP000251571"/>
    </source>
</evidence>
<protein>
    <submittedName>
        <fullName evidence="3">Transcriptional regulator PpsR</fullName>
    </submittedName>
</protein>
<evidence type="ECO:0000313" key="2">
    <source>
        <dbReference type="EMBL" id="PWJ21711.1"/>
    </source>
</evidence>
<dbReference type="InterPro" id="IPR013767">
    <property type="entry name" value="PAS_fold"/>
</dbReference>
<evidence type="ECO:0000313" key="3">
    <source>
        <dbReference type="EMBL" id="SSA37989.1"/>
    </source>
</evidence>
<dbReference type="InterPro" id="IPR009057">
    <property type="entry name" value="Homeodomain-like_sf"/>
</dbReference>
<gene>
    <name evidence="2" type="ORF">BCF38_101119</name>
    <name evidence="3" type="ORF">SAMN05421539_101119</name>
</gene>
<sequence length="464" mass="50677">MNTRESDFWNERSGPRIAPEHFGEIVATAADIALVVGEGGTIISFTTNPLNSAIGRIDHWEGRPITDFLSADSTAKVTRQIAATIRGEERPTAIEVNHVDGAAWDFPVRYTTHLTGRDGRVLMLGRDLRPLAELQQRLVRAQIAIEKDYEQQRIYETRYRVLLEATREAVVLVEAASGRMLDVSDAAARLLGSDRGTLTGGAFTQEFTGRRRSEFMDALSRASGEERGHVVASLRDGREVTLRPVLFRNAGDRVLLCRIERANTPAQAEDVALEALFDGAREAIVLTDGEGRIQRANDSFLTMMEIDSLTELRGRTLSELLVRGGVDLKVLHDGGQAMPLATRLVTRFGSHLPVEVTCAGPIGAGHGYVFRESSRSAALDGEAAPSDGLNGLGADASRVQMLVGSAPLRDIVASMTDVIEKQCIETAIELTDNNRVAAAEMLGLSRQSLYVKLRKYGLLQRDET</sequence>
<dbReference type="Pfam" id="PF02954">
    <property type="entry name" value="HTH_8"/>
    <property type="match status" value="1"/>
</dbReference>
<accession>A0A2Y9A5X6</accession>
<dbReference type="GO" id="GO:0043565">
    <property type="term" value="F:sequence-specific DNA binding"/>
    <property type="evidence" value="ECO:0007669"/>
    <property type="project" value="InterPro"/>
</dbReference>
<dbReference type="InterPro" id="IPR011785">
    <property type="entry name" value="Tscrpt_reg_PpsR-CrtJ"/>
</dbReference>
<reference evidence="2 4" key="2">
    <citation type="submission" date="2018-03" db="EMBL/GenBank/DDBJ databases">
        <title>Genomic Encyclopedia of Archaeal and Bacterial Type Strains, Phase II (KMG-II): from individual species to whole genera.</title>
        <authorList>
            <person name="Goeker M."/>
        </authorList>
    </citation>
    <scope>NUCLEOTIDE SEQUENCE [LARGE SCALE GENOMIC DNA]</scope>
    <source>
        <strain evidence="2 4">DSM 25227</strain>
    </source>
</reference>
<dbReference type="SUPFAM" id="SSF55785">
    <property type="entry name" value="PYP-like sensor domain (PAS domain)"/>
    <property type="match status" value="2"/>
</dbReference>
<feature type="domain" description="PAS" evidence="1">
    <location>
        <begin position="157"/>
        <end position="224"/>
    </location>
</feature>
<dbReference type="Pfam" id="PF00989">
    <property type="entry name" value="PAS"/>
    <property type="match status" value="1"/>
</dbReference>
<reference evidence="3 5" key="1">
    <citation type="submission" date="2016-10" db="EMBL/GenBank/DDBJ databases">
        <authorList>
            <person name="Cai Z."/>
        </authorList>
    </citation>
    <scope>NUCLEOTIDE SEQUENCE [LARGE SCALE GENOMIC DNA]</scope>
    <source>
        <strain evidence="3 5">DSM 25227</strain>
    </source>
</reference>
<dbReference type="Proteomes" id="UP000251571">
    <property type="component" value="Unassembled WGS sequence"/>
</dbReference>